<keyword evidence="1" id="KW-0812">Transmembrane</keyword>
<accession>A0A2H0YTL4</accession>
<feature type="transmembrane region" description="Helical" evidence="1">
    <location>
        <begin position="12"/>
        <end position="33"/>
    </location>
</feature>
<evidence type="ECO:0000313" key="2">
    <source>
        <dbReference type="EMBL" id="PIS41619.1"/>
    </source>
</evidence>
<evidence type="ECO:0008006" key="4">
    <source>
        <dbReference type="Google" id="ProtNLM"/>
    </source>
</evidence>
<reference evidence="3" key="1">
    <citation type="submission" date="2017-09" db="EMBL/GenBank/DDBJ databases">
        <title>Depth-based differentiation of microbial function through sediment-hosted aquifers and enrichment of novel symbionts in the deep terrestrial subsurface.</title>
        <authorList>
            <person name="Probst A.J."/>
            <person name="Ladd B."/>
            <person name="Jarett J.K."/>
            <person name="Geller-Mcgrath D.E."/>
            <person name="Sieber C.M.K."/>
            <person name="Emerson J.B."/>
            <person name="Anantharaman K."/>
            <person name="Thomas B.C."/>
            <person name="Malmstrom R."/>
            <person name="Stieglmeier M."/>
            <person name="Klingl A."/>
            <person name="Woyke T."/>
            <person name="Ryan C.M."/>
            <person name="Banfield J.F."/>
        </authorList>
    </citation>
    <scope>NUCLEOTIDE SEQUENCE [LARGE SCALE GENOMIC DNA]</scope>
</reference>
<protein>
    <recommendedName>
        <fullName evidence="4">Type II secretion system protein</fullName>
    </recommendedName>
</protein>
<dbReference type="InterPro" id="IPR045584">
    <property type="entry name" value="Pilin-like"/>
</dbReference>
<dbReference type="EMBL" id="PEXV01000071">
    <property type="protein sequence ID" value="PIS41619.1"/>
    <property type="molecule type" value="Genomic_DNA"/>
</dbReference>
<comment type="caution">
    <text evidence="2">The sequence shown here is derived from an EMBL/GenBank/DDBJ whole genome shotgun (WGS) entry which is preliminary data.</text>
</comment>
<keyword evidence="1" id="KW-0472">Membrane</keyword>
<dbReference type="Proteomes" id="UP000228711">
    <property type="component" value="Unassembled WGS sequence"/>
</dbReference>
<sequence length="267" mass="28939">MIGDKHPKGFSLFETVVVLTIFSLAILLVVTIFSNASNSQRRQAISQKALGDARQLLNTLSQQVNTQRVDYNFYKGKSVYDDGGGTITDASCVTFEGDDQCNLLNPVSILALINDQGQRTRYWFDEANQDLLVCTDDPGVAPRDCKYNSGNYISVKPDSVSFTRVQFFINPIADPGYRGAAIPCSNSEACTCYRDSSPSGSGHLANDPVEGGCPDWTSGYCSATNYCAVPNAQPTVTTALEIEGTGLSAGHVRVPLQFTATSRIYDR</sequence>
<dbReference type="InterPro" id="IPR012902">
    <property type="entry name" value="N_methyl_site"/>
</dbReference>
<dbReference type="AlphaFoldDB" id="A0A2H0YTL4"/>
<keyword evidence="1" id="KW-1133">Transmembrane helix</keyword>
<evidence type="ECO:0000256" key="1">
    <source>
        <dbReference type="SAM" id="Phobius"/>
    </source>
</evidence>
<name>A0A2H0YTL4_9BACT</name>
<dbReference type="SUPFAM" id="SSF54523">
    <property type="entry name" value="Pili subunits"/>
    <property type="match status" value="1"/>
</dbReference>
<proteinExistence type="predicted"/>
<evidence type="ECO:0000313" key="3">
    <source>
        <dbReference type="Proteomes" id="UP000228711"/>
    </source>
</evidence>
<organism evidence="2 3">
    <name type="scientific">Candidatus Kerfeldbacteria bacterium CG08_land_8_20_14_0_20_42_7</name>
    <dbReference type="NCBI Taxonomy" id="2014245"/>
    <lineage>
        <taxon>Bacteria</taxon>
        <taxon>Candidatus Kerfeldiibacteriota</taxon>
    </lineage>
</organism>
<dbReference type="NCBIfam" id="TIGR02532">
    <property type="entry name" value="IV_pilin_GFxxxE"/>
    <property type="match status" value="1"/>
</dbReference>
<gene>
    <name evidence="2" type="ORF">COT25_02100</name>
</gene>